<dbReference type="PRINTS" id="PR00081">
    <property type="entry name" value="GDHRDH"/>
</dbReference>
<proteinExistence type="inferred from homology"/>
<dbReference type="Gene3D" id="3.40.50.720">
    <property type="entry name" value="NAD(P)-binding Rossmann-like Domain"/>
    <property type="match status" value="1"/>
</dbReference>
<dbReference type="EMBL" id="QZVS01000094">
    <property type="protein sequence ID" value="RJT86213.1"/>
    <property type="molecule type" value="Genomic_DNA"/>
</dbReference>
<dbReference type="InterPro" id="IPR036291">
    <property type="entry name" value="NAD(P)-bd_dom_sf"/>
</dbReference>
<keyword evidence="2" id="KW-0560">Oxidoreductase</keyword>
<dbReference type="CDD" id="cd05344">
    <property type="entry name" value="BKR_like_SDR_like"/>
    <property type="match status" value="1"/>
</dbReference>
<reference evidence="3 4" key="1">
    <citation type="submission" date="2018-09" db="EMBL/GenBank/DDBJ databases">
        <title>Novel species of Cryobacterium.</title>
        <authorList>
            <person name="Liu Q."/>
            <person name="Xin Y.-H."/>
        </authorList>
    </citation>
    <scope>NUCLEOTIDE SEQUENCE [LARGE SCALE GENOMIC DNA]</scope>
    <source>
        <strain evidence="3 4">Hh39</strain>
    </source>
</reference>
<name>A0A3A5MC79_9MICO</name>
<dbReference type="Pfam" id="PF13561">
    <property type="entry name" value="adh_short_C2"/>
    <property type="match status" value="1"/>
</dbReference>
<evidence type="ECO:0000256" key="2">
    <source>
        <dbReference type="ARBA" id="ARBA00023002"/>
    </source>
</evidence>
<dbReference type="GO" id="GO:0016491">
    <property type="term" value="F:oxidoreductase activity"/>
    <property type="evidence" value="ECO:0007669"/>
    <property type="project" value="UniProtKB-KW"/>
</dbReference>
<evidence type="ECO:0000256" key="1">
    <source>
        <dbReference type="ARBA" id="ARBA00006484"/>
    </source>
</evidence>
<evidence type="ECO:0000313" key="3">
    <source>
        <dbReference type="EMBL" id="RJT86213.1"/>
    </source>
</evidence>
<dbReference type="RefSeq" id="WP_119976110.1">
    <property type="nucleotide sequence ID" value="NZ_JBHSQA010000015.1"/>
</dbReference>
<dbReference type="SUPFAM" id="SSF51735">
    <property type="entry name" value="NAD(P)-binding Rossmann-fold domains"/>
    <property type="match status" value="1"/>
</dbReference>
<dbReference type="OrthoDB" id="9793325at2"/>
<keyword evidence="4" id="KW-1185">Reference proteome</keyword>
<dbReference type="AlphaFoldDB" id="A0A3A5MC79"/>
<gene>
    <name evidence="3" type="ORF">D6T64_18275</name>
</gene>
<dbReference type="PANTHER" id="PTHR42879:SF6">
    <property type="entry name" value="NADPH-DEPENDENT REDUCTASE BACG"/>
    <property type="match status" value="1"/>
</dbReference>
<dbReference type="InterPro" id="IPR002347">
    <property type="entry name" value="SDR_fam"/>
</dbReference>
<accession>A0A3A5MC79</accession>
<dbReference type="PANTHER" id="PTHR42879">
    <property type="entry name" value="3-OXOACYL-(ACYL-CARRIER-PROTEIN) REDUCTASE"/>
    <property type="match status" value="1"/>
</dbReference>
<organism evidence="3 4">
    <name type="scientific">Cryobacterium melibiosiphilum</name>
    <dbReference type="NCBI Taxonomy" id="995039"/>
    <lineage>
        <taxon>Bacteria</taxon>
        <taxon>Bacillati</taxon>
        <taxon>Actinomycetota</taxon>
        <taxon>Actinomycetes</taxon>
        <taxon>Micrococcales</taxon>
        <taxon>Microbacteriaceae</taxon>
        <taxon>Cryobacterium</taxon>
    </lineage>
</organism>
<dbReference type="FunFam" id="3.40.50.720:FF:000084">
    <property type="entry name" value="Short-chain dehydrogenase reductase"/>
    <property type="match status" value="1"/>
</dbReference>
<sequence length="257" mass="26249">MDLHLHGKTALIPGSSSGLGLAIARALSAEGANVVLCGRRADLVAAEAARLPTALGVALDLTADAAPAELVAAATAHFGPIDILVLNGGGPPHENAENVTDDQVLSALHTLLLQQVRLTQLVLPGMRERGWGRILSVGSSGVQQPIPGLALSNMARAGLAGYLKTLAAEVAADGVTVNMVIPGRIDTDRVASLDRSVAAGSGLTPEAARIRSEATIPIGRYGRPEEYAAVVTFLAGEGASYVTGTQLRVDGGLVRAH</sequence>
<comment type="similarity">
    <text evidence="1">Belongs to the short-chain dehydrogenases/reductases (SDR) family.</text>
</comment>
<dbReference type="Proteomes" id="UP000272015">
    <property type="component" value="Unassembled WGS sequence"/>
</dbReference>
<comment type="caution">
    <text evidence="3">The sequence shown here is derived from an EMBL/GenBank/DDBJ whole genome shotgun (WGS) entry which is preliminary data.</text>
</comment>
<evidence type="ECO:0000313" key="4">
    <source>
        <dbReference type="Proteomes" id="UP000272015"/>
    </source>
</evidence>
<dbReference type="InterPro" id="IPR050259">
    <property type="entry name" value="SDR"/>
</dbReference>
<protein>
    <submittedName>
        <fullName evidence="3">SDR family oxidoreductase</fullName>
    </submittedName>
</protein>